<gene>
    <name evidence="10" type="ORF">ACFQ1C_05865</name>
</gene>
<keyword evidence="4" id="KW-0997">Cell inner membrane</keyword>
<feature type="transmembrane region" description="Helical" evidence="8">
    <location>
        <begin position="320"/>
        <end position="342"/>
    </location>
</feature>
<protein>
    <submittedName>
        <fullName evidence="10">3-phenylpropionate MFS transporter</fullName>
    </submittedName>
</protein>
<evidence type="ECO:0000259" key="9">
    <source>
        <dbReference type="Pfam" id="PF12832"/>
    </source>
</evidence>
<proteinExistence type="predicted"/>
<dbReference type="RefSeq" id="WP_379557669.1">
    <property type="nucleotide sequence ID" value="NZ_JBHTJS010000019.1"/>
</dbReference>
<evidence type="ECO:0000256" key="8">
    <source>
        <dbReference type="SAM" id="Phobius"/>
    </source>
</evidence>
<feature type="transmembrane region" description="Helical" evidence="8">
    <location>
        <begin position="70"/>
        <end position="87"/>
    </location>
</feature>
<feature type="transmembrane region" description="Helical" evidence="8">
    <location>
        <begin position="93"/>
        <end position="111"/>
    </location>
</feature>
<feature type="transmembrane region" description="Helical" evidence="8">
    <location>
        <begin position="354"/>
        <end position="370"/>
    </location>
</feature>
<evidence type="ECO:0000313" key="10">
    <source>
        <dbReference type="EMBL" id="MFD1007677.1"/>
    </source>
</evidence>
<evidence type="ECO:0000256" key="7">
    <source>
        <dbReference type="ARBA" id="ARBA00023136"/>
    </source>
</evidence>
<evidence type="ECO:0000256" key="1">
    <source>
        <dbReference type="ARBA" id="ARBA00004429"/>
    </source>
</evidence>
<keyword evidence="3" id="KW-1003">Cell membrane</keyword>
<evidence type="ECO:0000256" key="4">
    <source>
        <dbReference type="ARBA" id="ARBA00022519"/>
    </source>
</evidence>
<organism evidence="10 11">
    <name type="scientific">Oceanisphaera ostreae</name>
    <dbReference type="NCBI Taxonomy" id="914151"/>
    <lineage>
        <taxon>Bacteria</taxon>
        <taxon>Pseudomonadati</taxon>
        <taxon>Pseudomonadota</taxon>
        <taxon>Gammaproteobacteria</taxon>
        <taxon>Aeromonadales</taxon>
        <taxon>Aeromonadaceae</taxon>
        <taxon>Oceanisphaera</taxon>
    </lineage>
</organism>
<dbReference type="PIRSF" id="PIRSF004925">
    <property type="entry name" value="HcaT"/>
    <property type="match status" value="1"/>
</dbReference>
<evidence type="ECO:0000256" key="2">
    <source>
        <dbReference type="ARBA" id="ARBA00022448"/>
    </source>
</evidence>
<feature type="transmembrane region" description="Helical" evidence="8">
    <location>
        <begin position="38"/>
        <end position="58"/>
    </location>
</feature>
<sequence>MPPVFWLSSLFALFYFSYGVYLPYWSLWLSHVGVHADVIGVLLGLGMAARCVGNLLVMSRIRRAQHLLPAVRWLAWLSLLSFAAFYLNQSLLALTLLMIGVNVIYSALMPLNEAVASRLVVQVQLDYGKARLWGSVAFIGANIVVGSLTSQWGNQWILHIMVMALAALWLMSLLPMTPSPVDLHGERQGDSVLQVWRRPQIKRFIVIVALLQGSHAVYYGFSALYWQSQGYATSTIGYLWGLGVLAEIGVLAMNRRWFEAMTARTLLLSGAACALLRWGILGATTDITWLIMAQLLHAGSFCLSHLGAMRYISRDLDAEAVIGAQALYGALAMGLTVALLLVASGQLYPTLGGQLFWLMAAIILPACWLLRRPLPGSTKRPAPSLNIQPVHR</sequence>
<accession>A0ABW3KFF7</accession>
<dbReference type="NCBIfam" id="NF037955">
    <property type="entry name" value="mfs"/>
    <property type="match status" value="1"/>
</dbReference>
<dbReference type="Pfam" id="PF12832">
    <property type="entry name" value="MFS_1_like"/>
    <property type="match status" value="1"/>
</dbReference>
<evidence type="ECO:0000256" key="5">
    <source>
        <dbReference type="ARBA" id="ARBA00022692"/>
    </source>
</evidence>
<feature type="transmembrane region" description="Helical" evidence="8">
    <location>
        <begin position="132"/>
        <end position="150"/>
    </location>
</feature>
<name>A0ABW3KFF7_9GAMM</name>
<comment type="caution">
    <text evidence="10">The sequence shown here is derived from an EMBL/GenBank/DDBJ whole genome shotgun (WGS) entry which is preliminary data.</text>
</comment>
<feature type="domain" description="Major facilitator superfamily associated" evidence="9">
    <location>
        <begin position="6"/>
        <end position="357"/>
    </location>
</feature>
<dbReference type="InterPro" id="IPR026032">
    <property type="entry name" value="HcaT-like"/>
</dbReference>
<evidence type="ECO:0000256" key="6">
    <source>
        <dbReference type="ARBA" id="ARBA00022989"/>
    </source>
</evidence>
<feature type="transmembrane region" description="Helical" evidence="8">
    <location>
        <begin position="204"/>
        <end position="225"/>
    </location>
</feature>
<dbReference type="PANTHER" id="PTHR23522:SF10">
    <property type="entry name" value="3-PHENYLPROPIONIC ACID TRANSPORTER-RELATED"/>
    <property type="match status" value="1"/>
</dbReference>
<dbReference type="SUPFAM" id="SSF103473">
    <property type="entry name" value="MFS general substrate transporter"/>
    <property type="match status" value="1"/>
</dbReference>
<dbReference type="Gene3D" id="1.20.1250.20">
    <property type="entry name" value="MFS general substrate transporter like domains"/>
    <property type="match status" value="2"/>
</dbReference>
<evidence type="ECO:0000313" key="11">
    <source>
        <dbReference type="Proteomes" id="UP001597048"/>
    </source>
</evidence>
<keyword evidence="2" id="KW-0813">Transport</keyword>
<keyword evidence="11" id="KW-1185">Reference proteome</keyword>
<keyword evidence="5 8" id="KW-0812">Transmembrane</keyword>
<dbReference type="PANTHER" id="PTHR23522">
    <property type="entry name" value="BLL5896 PROTEIN"/>
    <property type="match status" value="1"/>
</dbReference>
<dbReference type="InterPro" id="IPR036259">
    <property type="entry name" value="MFS_trans_sf"/>
</dbReference>
<dbReference type="InterPro" id="IPR024989">
    <property type="entry name" value="MFS_assoc_dom"/>
</dbReference>
<feature type="transmembrane region" description="Helical" evidence="8">
    <location>
        <begin position="156"/>
        <end position="174"/>
    </location>
</feature>
<dbReference type="Proteomes" id="UP001597048">
    <property type="component" value="Unassembled WGS sequence"/>
</dbReference>
<reference evidence="11" key="1">
    <citation type="journal article" date="2019" name="Int. J. Syst. Evol. Microbiol.">
        <title>The Global Catalogue of Microorganisms (GCM) 10K type strain sequencing project: providing services to taxonomists for standard genome sequencing and annotation.</title>
        <authorList>
            <consortium name="The Broad Institute Genomics Platform"/>
            <consortium name="The Broad Institute Genome Sequencing Center for Infectious Disease"/>
            <person name="Wu L."/>
            <person name="Ma J."/>
        </authorList>
    </citation>
    <scope>NUCLEOTIDE SEQUENCE [LARGE SCALE GENOMIC DNA]</scope>
    <source>
        <strain evidence="11">CCUG 60525</strain>
    </source>
</reference>
<evidence type="ECO:0000256" key="3">
    <source>
        <dbReference type="ARBA" id="ARBA00022475"/>
    </source>
</evidence>
<feature type="transmembrane region" description="Helical" evidence="8">
    <location>
        <begin position="287"/>
        <end position="308"/>
    </location>
</feature>
<keyword evidence="6 8" id="KW-1133">Transmembrane helix</keyword>
<keyword evidence="7 8" id="KW-0472">Membrane</keyword>
<dbReference type="NCBIfam" id="NF008346">
    <property type="entry name" value="PRK11128.1"/>
    <property type="match status" value="1"/>
</dbReference>
<dbReference type="EMBL" id="JBHTJS010000019">
    <property type="protein sequence ID" value="MFD1007677.1"/>
    <property type="molecule type" value="Genomic_DNA"/>
</dbReference>
<comment type="subcellular location">
    <subcellularLocation>
        <location evidence="1">Cell inner membrane</location>
        <topology evidence="1">Multi-pass membrane protein</topology>
    </subcellularLocation>
</comment>
<feature type="transmembrane region" description="Helical" evidence="8">
    <location>
        <begin position="231"/>
        <end position="253"/>
    </location>
</feature>
<feature type="transmembrane region" description="Helical" evidence="8">
    <location>
        <begin position="265"/>
        <end position="281"/>
    </location>
</feature>